<protein>
    <recommendedName>
        <fullName evidence="4">DUF2254 domain-containing protein</fullName>
    </recommendedName>
</protein>
<evidence type="ECO:0000313" key="2">
    <source>
        <dbReference type="EMBL" id="GAN81392.1"/>
    </source>
</evidence>
<reference evidence="2 3" key="1">
    <citation type="submission" date="2012-11" db="EMBL/GenBank/DDBJ databases">
        <title>Whole genome sequence of Acidocella aminolytica 101 = DSM 11237.</title>
        <authorList>
            <person name="Azuma Y."/>
            <person name="Higashiura N."/>
            <person name="Hirakawa H."/>
            <person name="Matsushita K."/>
        </authorList>
    </citation>
    <scope>NUCLEOTIDE SEQUENCE [LARGE SCALE GENOMIC DNA]</scope>
    <source>
        <strain evidence="3">101 / DSM 11237</strain>
    </source>
</reference>
<sequence length="429" mass="46784">MARWLWVLRQLSRKLWVRATLIAILSVVAALLAAVIRPIIPAYLPSRIGANSVGNILDIIASSMLAVTTFSLNVMTSAYGAASSGVTPRATKLLMEDSTTQNVLSTFIGSFLFSIVGLVMLQTGAYGEQGRVVLFIVTIGVIGLIVVSLLHWIDHLTRLGRVGETTMAVEDAARQALTARLKDPYLGGRKLHDPEADIPAGAVKLSSDIIGYVQHIDMGALSALAEEIKAEIYLTVNPGAFAYPYTVLAWIKPETPGTDIPTEALRKAFSLDSVRTFDQDPRFGVVVLSEIASRALSPAVNDPGTAIDVVSRITRLMALWAQGSETRKEEDIKHPRLHVPALKSLDMLEDGFMPIARYGASMVEVQVKLQKGLYALSQLGDAEFRPAVRRYARLCLSHAEAALSQEADLLRVRDAFEGRDLYLSEYNPE</sequence>
<comment type="caution">
    <text evidence="2">The sequence shown here is derived from an EMBL/GenBank/DDBJ whole genome shotgun (WGS) entry which is preliminary data.</text>
</comment>
<dbReference type="InterPro" id="IPR018723">
    <property type="entry name" value="DUF2254_membrane"/>
</dbReference>
<keyword evidence="1" id="KW-1133">Transmembrane helix</keyword>
<dbReference type="RefSeq" id="WP_048879780.1">
    <property type="nucleotide sequence ID" value="NZ_BANC01000090.1"/>
</dbReference>
<keyword evidence="1" id="KW-0472">Membrane</keyword>
<feature type="transmembrane region" description="Helical" evidence="1">
    <location>
        <begin position="60"/>
        <end position="82"/>
    </location>
</feature>
<dbReference type="EMBL" id="BANC01000090">
    <property type="protein sequence ID" value="GAN81392.1"/>
    <property type="molecule type" value="Genomic_DNA"/>
</dbReference>
<dbReference type="Proteomes" id="UP000032668">
    <property type="component" value="Unassembled WGS sequence"/>
</dbReference>
<evidence type="ECO:0000313" key="3">
    <source>
        <dbReference type="Proteomes" id="UP000032668"/>
    </source>
</evidence>
<feature type="transmembrane region" description="Helical" evidence="1">
    <location>
        <begin position="21"/>
        <end position="40"/>
    </location>
</feature>
<evidence type="ECO:0008006" key="4">
    <source>
        <dbReference type="Google" id="ProtNLM"/>
    </source>
</evidence>
<dbReference type="Pfam" id="PF10011">
    <property type="entry name" value="DUF2254"/>
    <property type="match status" value="1"/>
</dbReference>
<dbReference type="AlphaFoldDB" id="A0A0D6PIA7"/>
<keyword evidence="1" id="KW-0812">Transmembrane</keyword>
<feature type="transmembrane region" description="Helical" evidence="1">
    <location>
        <begin position="132"/>
        <end position="153"/>
    </location>
</feature>
<organism evidence="2 3">
    <name type="scientific">Acidocella aminolytica 101 = DSM 11237</name>
    <dbReference type="NCBI Taxonomy" id="1120923"/>
    <lineage>
        <taxon>Bacteria</taxon>
        <taxon>Pseudomonadati</taxon>
        <taxon>Pseudomonadota</taxon>
        <taxon>Alphaproteobacteria</taxon>
        <taxon>Acetobacterales</taxon>
        <taxon>Acidocellaceae</taxon>
        <taxon>Acidocella</taxon>
    </lineage>
</organism>
<dbReference type="OrthoDB" id="2955631at2"/>
<dbReference type="STRING" id="1120923.SAMN02746095_02848"/>
<keyword evidence="3" id="KW-1185">Reference proteome</keyword>
<gene>
    <name evidence="2" type="ORF">Aam_092_013</name>
</gene>
<feature type="transmembrane region" description="Helical" evidence="1">
    <location>
        <begin position="103"/>
        <end position="126"/>
    </location>
</feature>
<accession>A0A0D6PIA7</accession>
<name>A0A0D6PIA7_9PROT</name>
<evidence type="ECO:0000256" key="1">
    <source>
        <dbReference type="SAM" id="Phobius"/>
    </source>
</evidence>
<proteinExistence type="predicted"/>